<keyword evidence="2" id="KW-1185">Reference proteome</keyword>
<sequence>MDCSQSSTTRNQLLHPFSLGYHASAQKGVIAPVGNLTLNAQKFAITAKGKGCTNSPGVDSVITNTSAQEVKIDIRMEEIISDVDLEEKCQT</sequence>
<dbReference type="Proteomes" id="UP000499080">
    <property type="component" value="Unassembled WGS sequence"/>
</dbReference>
<dbReference type="EMBL" id="BGPR01030465">
    <property type="protein sequence ID" value="GBO03007.1"/>
    <property type="molecule type" value="Genomic_DNA"/>
</dbReference>
<organism evidence="1 2">
    <name type="scientific">Araneus ventricosus</name>
    <name type="common">Orbweaver spider</name>
    <name type="synonym">Epeira ventricosa</name>
    <dbReference type="NCBI Taxonomy" id="182803"/>
    <lineage>
        <taxon>Eukaryota</taxon>
        <taxon>Metazoa</taxon>
        <taxon>Ecdysozoa</taxon>
        <taxon>Arthropoda</taxon>
        <taxon>Chelicerata</taxon>
        <taxon>Arachnida</taxon>
        <taxon>Araneae</taxon>
        <taxon>Araneomorphae</taxon>
        <taxon>Entelegynae</taxon>
        <taxon>Araneoidea</taxon>
        <taxon>Araneidae</taxon>
        <taxon>Araneus</taxon>
    </lineage>
</organism>
<dbReference type="AlphaFoldDB" id="A0A4Y2TUD2"/>
<comment type="caution">
    <text evidence="1">The sequence shown here is derived from an EMBL/GenBank/DDBJ whole genome shotgun (WGS) entry which is preliminary data.</text>
</comment>
<proteinExistence type="predicted"/>
<evidence type="ECO:0000313" key="2">
    <source>
        <dbReference type="Proteomes" id="UP000499080"/>
    </source>
</evidence>
<protein>
    <submittedName>
        <fullName evidence="1">Uncharacterized protein</fullName>
    </submittedName>
</protein>
<evidence type="ECO:0000313" key="1">
    <source>
        <dbReference type="EMBL" id="GBO03007.1"/>
    </source>
</evidence>
<name>A0A4Y2TUD2_ARAVE</name>
<gene>
    <name evidence="1" type="ORF">AVEN_212523_1</name>
</gene>
<reference evidence="1 2" key="1">
    <citation type="journal article" date="2019" name="Sci. Rep.">
        <title>Orb-weaving spider Araneus ventricosus genome elucidates the spidroin gene catalogue.</title>
        <authorList>
            <person name="Kono N."/>
            <person name="Nakamura H."/>
            <person name="Ohtoshi R."/>
            <person name="Moran D.A.P."/>
            <person name="Shinohara A."/>
            <person name="Yoshida Y."/>
            <person name="Fujiwara M."/>
            <person name="Mori M."/>
            <person name="Tomita M."/>
            <person name="Arakawa K."/>
        </authorList>
    </citation>
    <scope>NUCLEOTIDE SEQUENCE [LARGE SCALE GENOMIC DNA]</scope>
</reference>
<accession>A0A4Y2TUD2</accession>